<gene>
    <name evidence="3" type="ORF">GCM10009765_18550</name>
</gene>
<reference evidence="3 4" key="1">
    <citation type="journal article" date="2019" name="Int. J. Syst. Evol. Microbiol.">
        <title>The Global Catalogue of Microorganisms (GCM) 10K type strain sequencing project: providing services to taxonomists for standard genome sequencing and annotation.</title>
        <authorList>
            <consortium name="The Broad Institute Genomics Platform"/>
            <consortium name="The Broad Institute Genome Sequencing Center for Infectious Disease"/>
            <person name="Wu L."/>
            <person name="Ma J."/>
        </authorList>
    </citation>
    <scope>NUCLEOTIDE SEQUENCE [LARGE SCALE GENOMIC DNA]</scope>
    <source>
        <strain evidence="3 4">JCM 14718</strain>
    </source>
</reference>
<feature type="transmembrane region" description="Helical" evidence="2">
    <location>
        <begin position="132"/>
        <end position="153"/>
    </location>
</feature>
<keyword evidence="4" id="KW-1185">Reference proteome</keyword>
<feature type="region of interest" description="Disordered" evidence="1">
    <location>
        <begin position="257"/>
        <end position="322"/>
    </location>
</feature>
<keyword evidence="2" id="KW-1133">Transmembrane helix</keyword>
<feature type="transmembrane region" description="Helical" evidence="2">
    <location>
        <begin position="223"/>
        <end position="243"/>
    </location>
</feature>
<evidence type="ECO:0000313" key="4">
    <source>
        <dbReference type="Proteomes" id="UP001500618"/>
    </source>
</evidence>
<name>A0ABN2GDI5_9ACTN</name>
<dbReference type="Proteomes" id="UP001500618">
    <property type="component" value="Unassembled WGS sequence"/>
</dbReference>
<feature type="transmembrane region" description="Helical" evidence="2">
    <location>
        <begin position="60"/>
        <end position="76"/>
    </location>
</feature>
<comment type="caution">
    <text evidence="3">The sequence shown here is derived from an EMBL/GenBank/DDBJ whole genome shotgun (WGS) entry which is preliminary data.</text>
</comment>
<dbReference type="EMBL" id="BAAANY010000007">
    <property type="protein sequence ID" value="GAA1669379.1"/>
    <property type="molecule type" value="Genomic_DNA"/>
</dbReference>
<keyword evidence="2" id="KW-0472">Membrane</keyword>
<proteinExistence type="predicted"/>
<feature type="compositionally biased region" description="Pro residues" evidence="1">
    <location>
        <begin position="259"/>
        <end position="322"/>
    </location>
</feature>
<organism evidence="3 4">
    <name type="scientific">Fodinicola feengrottensis</name>
    <dbReference type="NCBI Taxonomy" id="435914"/>
    <lineage>
        <taxon>Bacteria</taxon>
        <taxon>Bacillati</taxon>
        <taxon>Actinomycetota</taxon>
        <taxon>Actinomycetes</taxon>
        <taxon>Mycobacteriales</taxon>
        <taxon>Fodinicola</taxon>
    </lineage>
</organism>
<dbReference type="RefSeq" id="WP_344308933.1">
    <property type="nucleotide sequence ID" value="NZ_BAAANY010000007.1"/>
</dbReference>
<feature type="transmembrane region" description="Helical" evidence="2">
    <location>
        <begin position="88"/>
        <end position="112"/>
    </location>
</feature>
<protein>
    <submittedName>
        <fullName evidence="3">Uncharacterized protein</fullName>
    </submittedName>
</protein>
<evidence type="ECO:0000313" key="3">
    <source>
        <dbReference type="EMBL" id="GAA1669379.1"/>
    </source>
</evidence>
<accession>A0ABN2GDI5</accession>
<feature type="transmembrane region" description="Helical" evidence="2">
    <location>
        <begin position="160"/>
        <end position="183"/>
    </location>
</feature>
<evidence type="ECO:0000256" key="1">
    <source>
        <dbReference type="SAM" id="MobiDB-lite"/>
    </source>
</evidence>
<feature type="transmembrane region" description="Helical" evidence="2">
    <location>
        <begin position="195"/>
        <end position="211"/>
    </location>
</feature>
<sequence length="322" mass="36124">MTNAQQVKDGLYQPPGRRERKRLFLKLSFLPPMLALYLFSPQYKLGKPDPVIERAHRWRTVLAVAIGAAAALPYIGRLDAAKISENYLGDLFTTGMFLIPLFLVALGILAFFCGPRWRADTIKQLLRPLGTVGIFTLVYAAFSLMIVAGALDVKKDRNPVLTLVIILFVLWYLIFLISSAFLAARHLFNAIDGNLLLPPLFTTLVGWWQIVQRLIFRSEYKPLWLDLLLALGGALALTALSLWEVIRLARRGVTLASGPYPPPPPPPPPPRPLPPNPYGGYPPQPYPPQPYPPYPPQPYPPQPYPPQPYPPRPGPYPPPYRR</sequence>
<keyword evidence="2" id="KW-0812">Transmembrane</keyword>
<evidence type="ECO:0000256" key="2">
    <source>
        <dbReference type="SAM" id="Phobius"/>
    </source>
</evidence>